<dbReference type="SUPFAM" id="SSF51430">
    <property type="entry name" value="NAD(P)-linked oxidoreductase"/>
    <property type="match status" value="1"/>
</dbReference>
<dbReference type="EMBL" id="FNEZ01000001">
    <property type="protein sequence ID" value="SDJ39785.1"/>
    <property type="molecule type" value="Genomic_DNA"/>
</dbReference>
<proteinExistence type="predicted"/>
<gene>
    <name evidence="3" type="ORF">SAMN04487935_0940</name>
</gene>
<evidence type="ECO:0000259" key="2">
    <source>
        <dbReference type="Pfam" id="PF00248"/>
    </source>
</evidence>
<dbReference type="Proteomes" id="UP000199580">
    <property type="component" value="Unassembled WGS sequence"/>
</dbReference>
<dbReference type="InterPro" id="IPR050523">
    <property type="entry name" value="AKR_Detox_Biosynth"/>
</dbReference>
<dbReference type="OrthoDB" id="9773828at2"/>
<accession>A0A1G8TFV0</accession>
<dbReference type="GO" id="GO:0005829">
    <property type="term" value="C:cytosol"/>
    <property type="evidence" value="ECO:0007669"/>
    <property type="project" value="TreeGrafter"/>
</dbReference>
<dbReference type="InterPro" id="IPR023210">
    <property type="entry name" value="NADP_OxRdtase_dom"/>
</dbReference>
<dbReference type="Gene3D" id="3.20.20.100">
    <property type="entry name" value="NADP-dependent oxidoreductase domain"/>
    <property type="match status" value="1"/>
</dbReference>
<reference evidence="3 4" key="1">
    <citation type="submission" date="2016-10" db="EMBL/GenBank/DDBJ databases">
        <authorList>
            <person name="de Groot N.N."/>
        </authorList>
    </citation>
    <scope>NUCLEOTIDE SEQUENCE [LARGE SCALE GENOMIC DNA]</scope>
    <source>
        <strain evidence="3 4">CGMCC 1.10076</strain>
    </source>
</reference>
<name>A0A1G8TFV0_9FLAO</name>
<feature type="domain" description="NADP-dependent oxidoreductase" evidence="2">
    <location>
        <begin position="16"/>
        <end position="308"/>
    </location>
</feature>
<dbReference type="AlphaFoldDB" id="A0A1G8TFV0"/>
<dbReference type="CDD" id="cd19081">
    <property type="entry name" value="AKR_AKR9C1"/>
    <property type="match status" value="1"/>
</dbReference>
<organism evidence="3 4">
    <name type="scientific">Flavobacterium noncentrifugens</name>
    <dbReference type="NCBI Taxonomy" id="1128970"/>
    <lineage>
        <taxon>Bacteria</taxon>
        <taxon>Pseudomonadati</taxon>
        <taxon>Bacteroidota</taxon>
        <taxon>Flavobacteriia</taxon>
        <taxon>Flavobacteriales</taxon>
        <taxon>Flavobacteriaceae</taxon>
        <taxon>Flavobacterium</taxon>
    </lineage>
</organism>
<dbReference type="FunFam" id="3.20.20.100:FF:000004">
    <property type="entry name" value="Oxidoreductase, aldo/keto reductase"/>
    <property type="match status" value="1"/>
</dbReference>
<keyword evidence="1" id="KW-0560">Oxidoreductase</keyword>
<dbReference type="RefSeq" id="WP_091392230.1">
    <property type="nucleotide sequence ID" value="NZ_BKAI01000002.1"/>
</dbReference>
<dbReference type="PANTHER" id="PTHR43364:SF6">
    <property type="entry name" value="OXIDOREDUCTASE-RELATED"/>
    <property type="match status" value="1"/>
</dbReference>
<evidence type="ECO:0000256" key="1">
    <source>
        <dbReference type="ARBA" id="ARBA00023002"/>
    </source>
</evidence>
<evidence type="ECO:0000313" key="3">
    <source>
        <dbReference type="EMBL" id="SDJ39785.1"/>
    </source>
</evidence>
<dbReference type="STRING" id="1128970.SAMN04487935_0940"/>
<dbReference type="Pfam" id="PF00248">
    <property type="entry name" value="Aldo_ket_red"/>
    <property type="match status" value="1"/>
</dbReference>
<dbReference type="PANTHER" id="PTHR43364">
    <property type="entry name" value="NADH-SPECIFIC METHYLGLYOXAL REDUCTASE-RELATED"/>
    <property type="match status" value="1"/>
</dbReference>
<keyword evidence="4" id="KW-1185">Reference proteome</keyword>
<dbReference type="InterPro" id="IPR036812">
    <property type="entry name" value="NAD(P)_OxRdtase_dom_sf"/>
</dbReference>
<sequence>MEKVQLGQTDLQIYPVAFGGNVFGWTLDEKQSFEILNGFTGAGFNFIDTADVYSRWKPGNSGGESETIIGKWMKEKKNRQEIILTTKVGSDMGDGKKGLKKQYILKAVEDSLKRLQTDYLDLYQTHFDDEGTQVQETLEAYDQLVKDGKIRWIGTSNMSPERIRESLETSEKQNLPAYKTLQPHYNLYFRENYETNLEPLVKEFGLGVFTYYSLESGFLTGKYRSKEDLDKSPRGGGMEKYFNDRGMKILAALDKISKEYNATPAAVSLAWLIQHATVTAPIVSATSLKQLDSIIQAPELKLDSNAIEFLNAESAW</sequence>
<protein>
    <submittedName>
        <fullName evidence="3">Predicted oxidoreductase</fullName>
    </submittedName>
</protein>
<evidence type="ECO:0000313" key="4">
    <source>
        <dbReference type="Proteomes" id="UP000199580"/>
    </source>
</evidence>
<dbReference type="GO" id="GO:0016491">
    <property type="term" value="F:oxidoreductase activity"/>
    <property type="evidence" value="ECO:0007669"/>
    <property type="project" value="UniProtKB-KW"/>
</dbReference>